<protein>
    <recommendedName>
        <fullName evidence="2 7">Glutamate racemase</fullName>
        <ecNumber evidence="2 7">5.1.1.3</ecNumber>
    </recommendedName>
</protein>
<dbReference type="HAMAP" id="MF_00258">
    <property type="entry name" value="Glu_racemase"/>
    <property type="match status" value="1"/>
</dbReference>
<reference evidence="8 9" key="1">
    <citation type="submission" date="2021-10" db="EMBL/GenBank/DDBJ databases">
        <title>Draft genome of Aestuariibacter halophilus JC2043.</title>
        <authorList>
            <person name="Emsley S.A."/>
            <person name="Pfannmuller K.M."/>
            <person name="Ushijima B."/>
            <person name="Saw J.H."/>
            <person name="Videau P."/>
        </authorList>
    </citation>
    <scope>NUCLEOTIDE SEQUENCE [LARGE SCALE GENOMIC DNA]</scope>
    <source>
        <strain evidence="8 9">JC2043</strain>
    </source>
</reference>
<dbReference type="InterPro" id="IPR001920">
    <property type="entry name" value="Asp/Glu_race"/>
</dbReference>
<comment type="caution">
    <text evidence="8">The sequence shown here is derived from an EMBL/GenBank/DDBJ whole genome shotgun (WGS) entry which is preliminary data.</text>
</comment>
<feature type="binding site" evidence="7">
    <location>
        <begin position="42"/>
        <end position="43"/>
    </location>
    <ligand>
        <name>substrate</name>
    </ligand>
</feature>
<feature type="binding site" evidence="7">
    <location>
        <begin position="74"/>
        <end position="75"/>
    </location>
    <ligand>
        <name>substrate</name>
    </ligand>
</feature>
<evidence type="ECO:0000256" key="1">
    <source>
        <dbReference type="ARBA" id="ARBA00001602"/>
    </source>
</evidence>
<comment type="function">
    <text evidence="7">Provides the (R)-glutamate required for cell wall biosynthesis.</text>
</comment>
<organism evidence="8 9">
    <name type="scientific">Fluctibacter halophilus</name>
    <dbReference type="NCBI Taxonomy" id="226011"/>
    <lineage>
        <taxon>Bacteria</taxon>
        <taxon>Pseudomonadati</taxon>
        <taxon>Pseudomonadota</taxon>
        <taxon>Gammaproteobacteria</taxon>
        <taxon>Alteromonadales</taxon>
        <taxon>Alteromonadaceae</taxon>
        <taxon>Fluctibacter</taxon>
    </lineage>
</organism>
<sequence length="266" mass="28316">MSQQPVGVFDSGVGGLSITTRLHQCLPRESLLYVADNAHAPYGEKTPQAILQRCQRVIDHLLAAGAKAVVVACNTATVSCIAQLREQYSIPIIGVEPGIKPALTASRSGKVGVLVTQRTSESERFLRLVNALAGDRSVWIQPCPGLVEHIEALNLGGSAVRECLSAWLTPMLAEGIDQLVLGCTHYALVTDVIRELTGPSVSIVDTGAAVARQTARRLKDAGLLNTTPRATTLTAYTSGDNGTLQTLVQQLGTFDDMTVCYQPLPD</sequence>
<dbReference type="PANTHER" id="PTHR21198">
    <property type="entry name" value="GLUTAMATE RACEMASE"/>
    <property type="match status" value="1"/>
</dbReference>
<dbReference type="InterPro" id="IPR015942">
    <property type="entry name" value="Asp/Glu/hydantoin_racemase"/>
</dbReference>
<keyword evidence="3 7" id="KW-0133">Cell shape</keyword>
<dbReference type="GO" id="GO:0008881">
    <property type="term" value="F:glutamate racemase activity"/>
    <property type="evidence" value="ECO:0007669"/>
    <property type="project" value="UniProtKB-EC"/>
</dbReference>
<dbReference type="InterPro" id="IPR018187">
    <property type="entry name" value="Asp/Glu_racemase_AS_1"/>
</dbReference>
<keyword evidence="4 7" id="KW-0573">Peptidoglycan synthesis</keyword>
<evidence type="ECO:0000313" key="8">
    <source>
        <dbReference type="EMBL" id="MCC2618110.1"/>
    </source>
</evidence>
<dbReference type="Gene3D" id="3.40.50.1860">
    <property type="match status" value="2"/>
</dbReference>
<proteinExistence type="inferred from homology"/>
<evidence type="ECO:0000256" key="5">
    <source>
        <dbReference type="ARBA" id="ARBA00023235"/>
    </source>
</evidence>
<dbReference type="EC" id="5.1.1.3" evidence="2 7"/>
<feature type="active site" description="Proton donor/acceptor" evidence="7">
    <location>
        <position position="183"/>
    </location>
</feature>
<dbReference type="EMBL" id="JAJEWP010000007">
    <property type="protein sequence ID" value="MCC2618110.1"/>
    <property type="molecule type" value="Genomic_DNA"/>
</dbReference>
<accession>A0ABS8GC17</accession>
<feature type="binding site" evidence="7">
    <location>
        <begin position="10"/>
        <end position="11"/>
    </location>
    <ligand>
        <name>substrate</name>
    </ligand>
</feature>
<comment type="similarity">
    <text evidence="7">Belongs to the aspartate/glutamate racemases family.</text>
</comment>
<keyword evidence="5 7" id="KW-0413">Isomerase</keyword>
<evidence type="ECO:0000256" key="6">
    <source>
        <dbReference type="ARBA" id="ARBA00023316"/>
    </source>
</evidence>
<gene>
    <name evidence="7 8" type="primary">murI</name>
    <name evidence="8" type="ORF">LJ739_17780</name>
</gene>
<evidence type="ECO:0000256" key="7">
    <source>
        <dbReference type="HAMAP-Rule" id="MF_00258"/>
    </source>
</evidence>
<evidence type="ECO:0000256" key="3">
    <source>
        <dbReference type="ARBA" id="ARBA00022960"/>
    </source>
</evidence>
<dbReference type="Proteomes" id="UP001520878">
    <property type="component" value="Unassembled WGS sequence"/>
</dbReference>
<keyword evidence="6 7" id="KW-0961">Cell wall biogenesis/degradation</keyword>
<comment type="catalytic activity">
    <reaction evidence="1 7">
        <text>L-glutamate = D-glutamate</text>
        <dbReference type="Rhea" id="RHEA:12813"/>
        <dbReference type="ChEBI" id="CHEBI:29985"/>
        <dbReference type="ChEBI" id="CHEBI:29986"/>
        <dbReference type="EC" id="5.1.1.3"/>
    </reaction>
</comment>
<dbReference type="SUPFAM" id="SSF53681">
    <property type="entry name" value="Aspartate/glutamate racemase"/>
    <property type="match status" value="2"/>
</dbReference>
<comment type="pathway">
    <text evidence="7">Cell wall biogenesis; peptidoglycan biosynthesis.</text>
</comment>
<dbReference type="RefSeq" id="WP_229162669.1">
    <property type="nucleotide sequence ID" value="NZ_JAJEWP010000007.1"/>
</dbReference>
<feature type="binding site" evidence="7">
    <location>
        <begin position="184"/>
        <end position="185"/>
    </location>
    <ligand>
        <name>substrate</name>
    </ligand>
</feature>
<evidence type="ECO:0000313" key="9">
    <source>
        <dbReference type="Proteomes" id="UP001520878"/>
    </source>
</evidence>
<keyword evidence="9" id="KW-1185">Reference proteome</keyword>
<dbReference type="InterPro" id="IPR004391">
    <property type="entry name" value="Glu_race"/>
</dbReference>
<dbReference type="NCBIfam" id="TIGR00067">
    <property type="entry name" value="glut_race"/>
    <property type="match status" value="1"/>
</dbReference>
<evidence type="ECO:0000256" key="2">
    <source>
        <dbReference type="ARBA" id="ARBA00013090"/>
    </source>
</evidence>
<evidence type="ECO:0000256" key="4">
    <source>
        <dbReference type="ARBA" id="ARBA00022984"/>
    </source>
</evidence>
<name>A0ABS8GC17_9ALTE</name>
<dbReference type="PANTHER" id="PTHR21198:SF2">
    <property type="entry name" value="GLUTAMATE RACEMASE"/>
    <property type="match status" value="1"/>
</dbReference>
<dbReference type="PROSITE" id="PS00923">
    <property type="entry name" value="ASP_GLU_RACEMASE_1"/>
    <property type="match status" value="1"/>
</dbReference>
<dbReference type="Pfam" id="PF01177">
    <property type="entry name" value="Asp_Glu_race"/>
    <property type="match status" value="1"/>
</dbReference>
<feature type="active site" description="Proton donor/acceptor" evidence="7">
    <location>
        <position position="73"/>
    </location>
</feature>